<dbReference type="Proteomes" id="UP000479710">
    <property type="component" value="Unassembled WGS sequence"/>
</dbReference>
<sequence length="173" mass="18820">MPFWRLYPFPIIVMPPLSSTPAPRLFPLFVVIDAVGSAIVVSSPALPPVVPCPRPPPLFPCAAVVWLSNATAPSRRRLACRRRAYMPDLHAASPPLYSRPTTPSHCPISHWSRLANASPSWHCQSPSLLNSPAVAGVFPMLRVGRPSSIGSTACHCCMDPDEYVFKPSRSSIL</sequence>
<comment type="caution">
    <text evidence="1">The sequence shown here is derived from an EMBL/GenBank/DDBJ whole genome shotgun (WGS) entry which is preliminary data.</text>
</comment>
<evidence type="ECO:0000313" key="1">
    <source>
        <dbReference type="EMBL" id="KAF0922338.1"/>
    </source>
</evidence>
<protein>
    <submittedName>
        <fullName evidence="1">Uncharacterized protein</fullName>
    </submittedName>
</protein>
<proteinExistence type="predicted"/>
<evidence type="ECO:0000313" key="2">
    <source>
        <dbReference type="Proteomes" id="UP000479710"/>
    </source>
</evidence>
<dbReference type="EMBL" id="SPHZ02000004">
    <property type="protein sequence ID" value="KAF0922338.1"/>
    <property type="molecule type" value="Genomic_DNA"/>
</dbReference>
<dbReference type="AlphaFoldDB" id="A0A6G1EC25"/>
<reference evidence="1 2" key="1">
    <citation type="submission" date="2019-11" db="EMBL/GenBank/DDBJ databases">
        <title>Whole genome sequence of Oryza granulata.</title>
        <authorList>
            <person name="Li W."/>
        </authorList>
    </citation>
    <scope>NUCLEOTIDE SEQUENCE [LARGE SCALE GENOMIC DNA]</scope>
    <source>
        <strain evidence="2">cv. Menghai</strain>
        <tissue evidence="1">Leaf</tissue>
    </source>
</reference>
<name>A0A6G1EC25_9ORYZ</name>
<accession>A0A6G1EC25</accession>
<organism evidence="1 2">
    <name type="scientific">Oryza meyeriana var. granulata</name>
    <dbReference type="NCBI Taxonomy" id="110450"/>
    <lineage>
        <taxon>Eukaryota</taxon>
        <taxon>Viridiplantae</taxon>
        <taxon>Streptophyta</taxon>
        <taxon>Embryophyta</taxon>
        <taxon>Tracheophyta</taxon>
        <taxon>Spermatophyta</taxon>
        <taxon>Magnoliopsida</taxon>
        <taxon>Liliopsida</taxon>
        <taxon>Poales</taxon>
        <taxon>Poaceae</taxon>
        <taxon>BOP clade</taxon>
        <taxon>Oryzoideae</taxon>
        <taxon>Oryzeae</taxon>
        <taxon>Oryzinae</taxon>
        <taxon>Oryza</taxon>
        <taxon>Oryza meyeriana</taxon>
    </lineage>
</organism>
<gene>
    <name evidence="1" type="ORF">E2562_032582</name>
</gene>
<keyword evidence="2" id="KW-1185">Reference proteome</keyword>